<evidence type="ECO:0000256" key="3">
    <source>
        <dbReference type="ARBA" id="ARBA00022475"/>
    </source>
</evidence>
<feature type="transmembrane region" description="Helical" evidence="8">
    <location>
        <begin position="644"/>
        <end position="667"/>
    </location>
</feature>
<feature type="region of interest" description="Disordered" evidence="7">
    <location>
        <begin position="339"/>
        <end position="369"/>
    </location>
</feature>
<feature type="domain" description="Membrane transport protein MMPL" evidence="9">
    <location>
        <begin position="590"/>
        <end position="712"/>
    </location>
</feature>
<feature type="transmembrane region" description="Helical" evidence="8">
    <location>
        <begin position="599"/>
        <end position="623"/>
    </location>
</feature>
<dbReference type="EMBL" id="CAMXCT030002915">
    <property type="protein sequence ID" value="CAL4788657.1"/>
    <property type="molecule type" value="Genomic_DNA"/>
</dbReference>
<dbReference type="AlphaFoldDB" id="A0A9P1G895"/>
<dbReference type="EMBL" id="CAMXCT020002915">
    <property type="protein sequence ID" value="CAL1154720.1"/>
    <property type="molecule type" value="Genomic_DNA"/>
</dbReference>
<keyword evidence="6 8" id="KW-0472">Membrane</keyword>
<reference evidence="11" key="2">
    <citation type="submission" date="2024-04" db="EMBL/GenBank/DDBJ databases">
        <authorList>
            <person name="Chen Y."/>
            <person name="Shah S."/>
            <person name="Dougan E. K."/>
            <person name="Thang M."/>
            <person name="Chan C."/>
        </authorList>
    </citation>
    <scope>NUCLEOTIDE SEQUENCE [LARGE SCALE GENOMIC DNA]</scope>
</reference>
<proteinExistence type="inferred from homology"/>
<gene>
    <name evidence="10" type="ORF">C1SCF055_LOCUS27399</name>
</gene>
<dbReference type="InterPro" id="IPR004869">
    <property type="entry name" value="MMPL_dom"/>
</dbReference>
<keyword evidence="13" id="KW-1185">Reference proteome</keyword>
<organism evidence="10">
    <name type="scientific">Cladocopium goreaui</name>
    <dbReference type="NCBI Taxonomy" id="2562237"/>
    <lineage>
        <taxon>Eukaryota</taxon>
        <taxon>Sar</taxon>
        <taxon>Alveolata</taxon>
        <taxon>Dinophyceae</taxon>
        <taxon>Suessiales</taxon>
        <taxon>Symbiodiniaceae</taxon>
        <taxon>Cladocopium</taxon>
    </lineage>
</organism>
<evidence type="ECO:0000256" key="2">
    <source>
        <dbReference type="ARBA" id="ARBA00010157"/>
    </source>
</evidence>
<keyword evidence="4 8" id="KW-0812">Transmembrane</keyword>
<accession>A0A9P1G895</accession>
<dbReference type="GO" id="GO:0005886">
    <property type="term" value="C:plasma membrane"/>
    <property type="evidence" value="ECO:0007669"/>
    <property type="project" value="UniProtKB-SubCell"/>
</dbReference>
<feature type="compositionally biased region" description="Basic and acidic residues" evidence="7">
    <location>
        <begin position="42"/>
        <end position="74"/>
    </location>
</feature>
<evidence type="ECO:0000256" key="1">
    <source>
        <dbReference type="ARBA" id="ARBA00004651"/>
    </source>
</evidence>
<evidence type="ECO:0000256" key="6">
    <source>
        <dbReference type="ARBA" id="ARBA00023136"/>
    </source>
</evidence>
<evidence type="ECO:0000313" key="11">
    <source>
        <dbReference type="EMBL" id="CAL1154720.1"/>
    </source>
</evidence>
<keyword evidence="5 8" id="KW-1133">Transmembrane helix</keyword>
<comment type="caution">
    <text evidence="10">The sequence shown here is derived from an EMBL/GenBank/DDBJ whole genome shotgun (WGS) entry which is preliminary data.</text>
</comment>
<keyword evidence="3" id="KW-1003">Cell membrane</keyword>
<evidence type="ECO:0000259" key="9">
    <source>
        <dbReference type="Pfam" id="PF03176"/>
    </source>
</evidence>
<dbReference type="PANTHER" id="PTHR33406:SF6">
    <property type="entry name" value="MEMBRANE PROTEIN YDGH-RELATED"/>
    <property type="match status" value="1"/>
</dbReference>
<dbReference type="Gene3D" id="1.20.1640.10">
    <property type="entry name" value="Multidrug efflux transporter AcrB transmembrane domain"/>
    <property type="match status" value="1"/>
</dbReference>
<dbReference type="SUPFAM" id="SSF82866">
    <property type="entry name" value="Multidrug efflux transporter AcrB transmembrane domain"/>
    <property type="match status" value="1"/>
</dbReference>
<feature type="region of interest" description="Disordered" evidence="7">
    <location>
        <begin position="1"/>
        <end position="84"/>
    </location>
</feature>
<evidence type="ECO:0000256" key="8">
    <source>
        <dbReference type="SAM" id="Phobius"/>
    </source>
</evidence>
<protein>
    <submittedName>
        <fullName evidence="12">Membrane protein mmpL11</fullName>
    </submittedName>
</protein>
<reference evidence="10" key="1">
    <citation type="submission" date="2022-10" db="EMBL/GenBank/DDBJ databases">
        <authorList>
            <person name="Chen Y."/>
            <person name="Dougan E. K."/>
            <person name="Chan C."/>
            <person name="Rhodes N."/>
            <person name="Thang M."/>
        </authorList>
    </citation>
    <scope>NUCLEOTIDE SEQUENCE</scope>
</reference>
<evidence type="ECO:0000256" key="4">
    <source>
        <dbReference type="ARBA" id="ARBA00022692"/>
    </source>
</evidence>
<dbReference type="PANTHER" id="PTHR33406">
    <property type="entry name" value="MEMBRANE PROTEIN MJ1562-RELATED"/>
    <property type="match status" value="1"/>
</dbReference>
<comment type="similarity">
    <text evidence="2">Belongs to the resistance-nodulation-cell division (RND) (TC 2.A.6) family. MmpL subfamily.</text>
</comment>
<feature type="transmembrane region" description="Helical" evidence="8">
    <location>
        <begin position="679"/>
        <end position="703"/>
    </location>
</feature>
<comment type="subcellular location">
    <subcellularLocation>
        <location evidence="1">Cell membrane</location>
        <topology evidence="1">Multi-pass membrane protein</topology>
    </subcellularLocation>
</comment>
<evidence type="ECO:0000313" key="13">
    <source>
        <dbReference type="Proteomes" id="UP001152797"/>
    </source>
</evidence>
<sequence length="749" mass="82811">MQEKPQGSRLALVPPNDKDAKKAEKKAAQKAEKKARKAAKAAAKEDAERVLKAKEQKNQEKGKDAKDPLSKLEKTTTMASLDLLSSPCTPLKARSLSFSQADDEPSTGKKARVKELTEEQKQELASMSKPSDMDPSERKRQYSALRRAIIKDANPALVAKFSLASDAERFNMLKAWMANPNTGDLEIEERYVRWVQELRTDRFVTVTLFQLEKMFGKGKDAKEFISELCQGHLVDERLVCHSSITGLFLIADRVKNLQKDVPLCIAEIKNLGVRNCSELVRSLETYEKPLVNMLDKIEEELKVAASDVDAVKLVDFINAEKTGCQDVVNDLKDAKRRVSAEKRSQGLNKPRKAAVAEAAPVESDSEGRSVTNRSLEPVWPVLFDQQLPLGKYCGSGGVIQHFAEEIAGEVSPEKPSQPCRCKCWLAGELPSSILAVAAPAAMAEDASKPCRALYGLQFFAWRQSVLGVHTWVQLPGWGIQVLCHDWLHVVDLTLVPEASASALLELCHEGIFGLGNLDEKLRRAHILFVKACRAEKVRSSGDGKVATWYLRFCGRALRAAVFVNLTAMREYMSGPANSIALTPENLAGLALEAINAGKLLWKVIPLVTGIAIALGLDYDIFLVSRIVEFRVQRYSDRASIFRGVLKTGDVISGAGLIMSLAFSGLIFSDKIFFQQFGVLIITSVLLDTFVVRTVLVPALMLIAQHWNWWPRSMPPPIHDVLEGEVESCGGLSRPILAQTSLDRMWQGAH</sequence>
<evidence type="ECO:0000313" key="12">
    <source>
        <dbReference type="EMBL" id="CAL4788657.1"/>
    </source>
</evidence>
<evidence type="ECO:0000313" key="10">
    <source>
        <dbReference type="EMBL" id="CAI4001345.1"/>
    </source>
</evidence>
<dbReference type="OrthoDB" id="439189at2759"/>
<feature type="region of interest" description="Disordered" evidence="7">
    <location>
        <begin position="96"/>
        <end position="140"/>
    </location>
</feature>
<dbReference type="EMBL" id="CAMXCT010002915">
    <property type="protein sequence ID" value="CAI4001345.1"/>
    <property type="molecule type" value="Genomic_DNA"/>
</dbReference>
<name>A0A9P1G895_9DINO</name>
<dbReference type="Pfam" id="PF03176">
    <property type="entry name" value="MMPL"/>
    <property type="match status" value="1"/>
</dbReference>
<feature type="compositionally biased region" description="Basic and acidic residues" evidence="7">
    <location>
        <begin position="131"/>
        <end position="140"/>
    </location>
</feature>
<feature type="compositionally biased region" description="Basic and acidic residues" evidence="7">
    <location>
        <begin position="113"/>
        <end position="122"/>
    </location>
</feature>
<feature type="compositionally biased region" description="Basic and acidic residues" evidence="7">
    <location>
        <begin position="16"/>
        <end position="32"/>
    </location>
</feature>
<dbReference type="Proteomes" id="UP001152797">
    <property type="component" value="Unassembled WGS sequence"/>
</dbReference>
<evidence type="ECO:0000256" key="5">
    <source>
        <dbReference type="ARBA" id="ARBA00022989"/>
    </source>
</evidence>
<dbReference type="InterPro" id="IPR050545">
    <property type="entry name" value="Mycobact_MmpL"/>
</dbReference>
<evidence type="ECO:0000256" key="7">
    <source>
        <dbReference type="SAM" id="MobiDB-lite"/>
    </source>
</evidence>